<name>A0A2K8P4M0_9MOLU</name>
<keyword evidence="2" id="KW-1185">Reference proteome</keyword>
<dbReference type="PROSITE" id="PS51257">
    <property type="entry name" value="PROKAR_LIPOPROTEIN"/>
    <property type="match status" value="1"/>
</dbReference>
<reference evidence="1 2" key="1">
    <citation type="submission" date="2017-11" db="EMBL/GenBank/DDBJ databases">
        <title>Genome sequence of Mesoplasma coleopterae BARC 779 (ATCC 49583).</title>
        <authorList>
            <person name="Lo W.-S."/>
            <person name="Kuo C.-H."/>
        </authorList>
    </citation>
    <scope>NUCLEOTIDE SEQUENCE [LARGE SCALE GENOMIC DNA]</scope>
    <source>
        <strain evidence="1 2">BARC 779</strain>
    </source>
</reference>
<dbReference type="OrthoDB" id="9945453at2"/>
<protein>
    <recommendedName>
        <fullName evidence="3">Lipoprotein</fullName>
    </recommendedName>
</protein>
<dbReference type="RefSeq" id="WP_100670407.1">
    <property type="nucleotide sequence ID" value="NZ_CP024968.1"/>
</dbReference>
<dbReference type="KEGG" id="mcol:MCOLE_v1c00300"/>
<gene>
    <name evidence="1" type="ORF">MCOLE_v1c00300</name>
</gene>
<accession>A0A2K8P4M0</accession>
<evidence type="ECO:0008006" key="3">
    <source>
        <dbReference type="Google" id="ProtNLM"/>
    </source>
</evidence>
<dbReference type="InterPro" id="IPR054816">
    <property type="entry name" value="Lipoprotein_mollicutes-type_CS"/>
</dbReference>
<dbReference type="AlphaFoldDB" id="A0A2K8P4M0"/>
<proteinExistence type="predicted"/>
<dbReference type="NCBIfam" id="NF038029">
    <property type="entry name" value="LP_plasma"/>
    <property type="match status" value="1"/>
</dbReference>
<evidence type="ECO:0000313" key="2">
    <source>
        <dbReference type="Proteomes" id="UP000232221"/>
    </source>
</evidence>
<organism evidence="1 2">
    <name type="scientific">Mesoplasma coleopterae</name>
    <dbReference type="NCBI Taxonomy" id="324078"/>
    <lineage>
        <taxon>Bacteria</taxon>
        <taxon>Bacillati</taxon>
        <taxon>Mycoplasmatota</taxon>
        <taxon>Mollicutes</taxon>
        <taxon>Entomoplasmatales</taxon>
        <taxon>Entomoplasmataceae</taxon>
        <taxon>Mesoplasma</taxon>
    </lineage>
</organism>
<sequence>MRKILAILAAVGLTATTGTTLVSCGTKHEDKDYTKVEGVNAWNNNIKQVQGYVIDQIGTTFESAKDMNEKIKTIDFSKVARNNIIFADNLSLGKSSGEKAEAVAEKAPKPTGLSDYSVYIVAVRSSTKGSGSDKKNTLKIDYLVSKSEQWTYANFGTNTGFNYDNVFVTYTN</sequence>
<dbReference type="Proteomes" id="UP000232221">
    <property type="component" value="Chromosome"/>
</dbReference>
<evidence type="ECO:0000313" key="1">
    <source>
        <dbReference type="EMBL" id="ATZ20545.1"/>
    </source>
</evidence>
<dbReference type="EMBL" id="CP024968">
    <property type="protein sequence ID" value="ATZ20545.1"/>
    <property type="molecule type" value="Genomic_DNA"/>
</dbReference>